<dbReference type="InterPro" id="IPR049453">
    <property type="entry name" value="Memb_transporter_dom"/>
</dbReference>
<keyword evidence="8" id="KW-1185">Reference proteome</keyword>
<evidence type="ECO:0000256" key="2">
    <source>
        <dbReference type="ARBA" id="ARBA00022692"/>
    </source>
</evidence>
<evidence type="ECO:0000256" key="5">
    <source>
        <dbReference type="SAM" id="Phobius"/>
    </source>
</evidence>
<accession>A0ABY5D023</accession>
<protein>
    <submittedName>
        <fullName evidence="7">FUSC family protein</fullName>
    </submittedName>
</protein>
<organism evidence="7 8">
    <name type="scientific">Serratia entomophila</name>
    <dbReference type="NCBI Taxonomy" id="42906"/>
    <lineage>
        <taxon>Bacteria</taxon>
        <taxon>Pseudomonadati</taxon>
        <taxon>Pseudomonadota</taxon>
        <taxon>Gammaproteobacteria</taxon>
        <taxon>Enterobacterales</taxon>
        <taxon>Yersiniaceae</taxon>
        <taxon>Serratia</taxon>
    </lineage>
</organism>
<keyword evidence="2 5" id="KW-0812">Transmembrane</keyword>
<feature type="transmembrane region" description="Helical" evidence="5">
    <location>
        <begin position="309"/>
        <end position="331"/>
    </location>
</feature>
<sequence length="337" mass="35435">MPHLPPELTSEINLRSLKRAAWTLAPLLALTLLTGDINWLKASVVTISLFIVYERVGLAPLGVACHALVLLLAFLALLLAMRQPAIFVLVCTLAAAAAVGVSAYGGKLRSLGNFTFIPALYLACETAEGVAPAQVAQRVLPLLPYLAAAVLPVLTISLVEHVLAGRRWHHVFKLHRNGDLGARVACGEALFAVGLAVALAAAIVEWGQLGYGQWVIWSAVSVVTGDTTTARKKLYQRGAGAMVGVPVGVSLGYIMPHSVLMYEFLTVAAMLTLVSFSHYALGFGARCACIASALMVIGQTPEIAAERALNVLLGGGIGLLFVFLLHFAVAAKGGVPK</sequence>
<evidence type="ECO:0000256" key="3">
    <source>
        <dbReference type="ARBA" id="ARBA00022989"/>
    </source>
</evidence>
<comment type="subcellular location">
    <subcellularLocation>
        <location evidence="1">Membrane</location>
        <topology evidence="1">Multi-pass membrane protein</topology>
    </subcellularLocation>
</comment>
<feature type="transmembrane region" description="Helical" evidence="5">
    <location>
        <begin position="276"/>
        <end position="297"/>
    </location>
</feature>
<feature type="transmembrane region" description="Helical" evidence="5">
    <location>
        <begin position="142"/>
        <end position="163"/>
    </location>
</feature>
<name>A0ABY5D023_9GAMM</name>
<keyword evidence="3 5" id="KW-1133">Transmembrane helix</keyword>
<feature type="domain" description="Integral membrane bound transporter" evidence="6">
    <location>
        <begin position="199"/>
        <end position="321"/>
    </location>
</feature>
<feature type="transmembrane region" description="Helical" evidence="5">
    <location>
        <begin position="184"/>
        <end position="204"/>
    </location>
</feature>
<evidence type="ECO:0000256" key="1">
    <source>
        <dbReference type="ARBA" id="ARBA00004141"/>
    </source>
</evidence>
<dbReference type="Pfam" id="PF13515">
    <property type="entry name" value="FUSC_2"/>
    <property type="match status" value="1"/>
</dbReference>
<dbReference type="GeneID" id="75022660"/>
<evidence type="ECO:0000313" key="8">
    <source>
        <dbReference type="Proteomes" id="UP001056873"/>
    </source>
</evidence>
<feature type="transmembrane region" description="Helical" evidence="5">
    <location>
        <begin position="86"/>
        <end position="105"/>
    </location>
</feature>
<feature type="transmembrane region" description="Helical" evidence="5">
    <location>
        <begin position="210"/>
        <end position="227"/>
    </location>
</feature>
<proteinExistence type="predicted"/>
<gene>
    <name evidence="7" type="ORF">KFQ06_11565</name>
</gene>
<reference evidence="7" key="1">
    <citation type="journal article" date="2022" name="BMC Genomics">
        <title>Genome sequence of the entomopathogenic Serratia entomophila isolate 626 and characterisation of the species specific itaconate degradation pathway.</title>
        <authorList>
            <person name="Vaughan A.L."/>
            <person name="Altermann E."/>
            <person name="Glare T.R."/>
            <person name="Hurst M.R.H."/>
        </authorList>
    </citation>
    <scope>NUCLEOTIDE SEQUENCE</scope>
    <source>
        <strain evidence="7">626</strain>
    </source>
</reference>
<feature type="transmembrane region" description="Helical" evidence="5">
    <location>
        <begin position="20"/>
        <end position="39"/>
    </location>
</feature>
<evidence type="ECO:0000259" key="6">
    <source>
        <dbReference type="Pfam" id="PF13515"/>
    </source>
</evidence>
<evidence type="ECO:0000256" key="4">
    <source>
        <dbReference type="ARBA" id="ARBA00023136"/>
    </source>
</evidence>
<feature type="transmembrane region" description="Helical" evidence="5">
    <location>
        <begin position="59"/>
        <end position="79"/>
    </location>
</feature>
<feature type="transmembrane region" description="Helical" evidence="5">
    <location>
        <begin position="239"/>
        <end position="256"/>
    </location>
</feature>
<evidence type="ECO:0000313" key="7">
    <source>
        <dbReference type="EMBL" id="USV03095.1"/>
    </source>
</evidence>
<dbReference type="EMBL" id="CP074347">
    <property type="protein sequence ID" value="USV03095.1"/>
    <property type="molecule type" value="Genomic_DNA"/>
</dbReference>
<keyword evidence="4 5" id="KW-0472">Membrane</keyword>
<dbReference type="Proteomes" id="UP001056873">
    <property type="component" value="Chromosome"/>
</dbReference>
<dbReference type="RefSeq" id="WP_234591074.1">
    <property type="nucleotide sequence ID" value="NZ_CAMIPG010000001.1"/>
</dbReference>